<proteinExistence type="predicted"/>
<reference evidence="1 2" key="1">
    <citation type="submission" date="2015-12" db="EMBL/GenBank/DDBJ databases">
        <title>Draft genome of the nematode, Onchocerca flexuosa.</title>
        <authorList>
            <person name="Mitreva M."/>
        </authorList>
    </citation>
    <scope>NUCLEOTIDE SEQUENCE [LARGE SCALE GENOMIC DNA]</scope>
    <source>
        <strain evidence="1">Red Deer</strain>
    </source>
</reference>
<organism evidence="1 2">
    <name type="scientific">Onchocerca flexuosa</name>
    <dbReference type="NCBI Taxonomy" id="387005"/>
    <lineage>
        <taxon>Eukaryota</taxon>
        <taxon>Metazoa</taxon>
        <taxon>Ecdysozoa</taxon>
        <taxon>Nematoda</taxon>
        <taxon>Chromadorea</taxon>
        <taxon>Rhabditida</taxon>
        <taxon>Spirurina</taxon>
        <taxon>Spiruromorpha</taxon>
        <taxon>Filarioidea</taxon>
        <taxon>Onchocercidae</taxon>
        <taxon>Onchocerca</taxon>
    </lineage>
</organism>
<evidence type="ECO:0000313" key="2">
    <source>
        <dbReference type="Proteomes" id="UP000242913"/>
    </source>
</evidence>
<sequence>MVGRSVIKVTQVRKECRGRKLSMWNWLRKTVTNFWDSRRLFGKLLKRIKKIFFTLAFTFLSFQSKKMLVRNNATHRSYLSESYFILIKLYAEYNSLNHQKTEHIEHVEETAAVKKTSISELQMINAKVHAIEQSTAIIDCNATKLVVVTQPEEMVNKHLNDNLSDFIFDDNYFEDSWGLHSNLLFATYMHQMNTFTSTTSLRIAIAYNISAKVSSQPIRLLKAAHLKGFSFSNNLFENSYKDISINA</sequence>
<evidence type="ECO:0000313" key="1">
    <source>
        <dbReference type="EMBL" id="OZC09809.1"/>
    </source>
</evidence>
<dbReference type="OrthoDB" id="5875112at2759"/>
<dbReference type="Proteomes" id="UP000242913">
    <property type="component" value="Unassembled WGS sequence"/>
</dbReference>
<gene>
    <name evidence="1" type="ORF">X798_03212</name>
</gene>
<dbReference type="AlphaFoldDB" id="A0A238BX24"/>
<dbReference type="EMBL" id="KZ269991">
    <property type="protein sequence ID" value="OZC09809.1"/>
    <property type="molecule type" value="Genomic_DNA"/>
</dbReference>
<name>A0A238BX24_9BILA</name>
<accession>A0A238BX24</accession>
<keyword evidence="2" id="KW-1185">Reference proteome</keyword>
<protein>
    <submittedName>
        <fullName evidence="1">Uncharacterized protein</fullName>
    </submittedName>
</protein>